<comment type="caution">
    <text evidence="8">The sequence shown here is derived from an EMBL/GenBank/DDBJ whole genome shotgun (WGS) entry which is preliminary data.</text>
</comment>
<evidence type="ECO:0000256" key="6">
    <source>
        <dbReference type="SAM" id="Phobius"/>
    </source>
</evidence>
<name>A0ABR3YHW3_9PEZI</name>
<sequence length="495" mass="54876">MKTDATMDDNVEVVTVHADAADNAYANEKAPSIAPDIDDDEEFTVPEQRKIIHKIDRRLLIVLGLMQAVSFIDRSNVSNAAVAGMTADLELEVSNRYSIILLVFFAPYVAFQFPAAVLVRKVGPRLFLSSIVLFWGATMIGFGFVKNWTSLIPLRAIVGALESGCFPGQYYLISSWYSRYDLFSRTSVFYLLGVLGSALTGVLGLAFSKMDGLGGLEGWRWIFVMEGIITCLIATAGFIFVVDFPDKAHKTWNFLTEREGAFVIRRLNRDRQDAAPEEFSLKRFLRPALDFKIWGYALLFYCTTLQAYAVGFFLPVILKSELKFTAAAAQGLSTPPYLAAMLLMFIEGRISDKIRLRCPILYFNALLTIVGLSCLVWAKQPGVQYFGAILATMGPSANLPTVMVFQANNIRGTWKRAFSSASMIAFGGIGGITGSLVFRARDAPKYLPGIYCCLTANGVILLVTTAMVLHFLRRNKAANEGRIVIENLPYFRYAI</sequence>
<evidence type="ECO:0000313" key="8">
    <source>
        <dbReference type="EMBL" id="KAL1887457.1"/>
    </source>
</evidence>
<dbReference type="PANTHER" id="PTHR43791:SF47">
    <property type="entry name" value="MAJOR FACILITATOR SUPERFAMILY (MFS) PROFILE DOMAIN-CONTAINING PROTEIN-RELATED"/>
    <property type="match status" value="1"/>
</dbReference>
<dbReference type="InterPro" id="IPR011701">
    <property type="entry name" value="MFS"/>
</dbReference>
<dbReference type="InterPro" id="IPR036259">
    <property type="entry name" value="MFS_trans_sf"/>
</dbReference>
<keyword evidence="9" id="KW-1185">Reference proteome</keyword>
<feature type="transmembrane region" description="Helical" evidence="6">
    <location>
        <begin position="293"/>
        <end position="318"/>
    </location>
</feature>
<comment type="subcellular location">
    <subcellularLocation>
        <location evidence="1">Membrane</location>
        <topology evidence="1">Multi-pass membrane protein</topology>
    </subcellularLocation>
</comment>
<feature type="transmembrane region" description="Helical" evidence="6">
    <location>
        <begin position="446"/>
        <end position="472"/>
    </location>
</feature>
<keyword evidence="4 6" id="KW-1133">Transmembrane helix</keyword>
<evidence type="ECO:0000256" key="5">
    <source>
        <dbReference type="ARBA" id="ARBA00023136"/>
    </source>
</evidence>
<keyword evidence="3 6" id="KW-0812">Transmembrane</keyword>
<dbReference type="EMBL" id="JAWCUI010000119">
    <property type="protein sequence ID" value="KAL1887457.1"/>
    <property type="molecule type" value="Genomic_DNA"/>
</dbReference>
<dbReference type="PROSITE" id="PS50850">
    <property type="entry name" value="MFS"/>
    <property type="match status" value="1"/>
</dbReference>
<protein>
    <recommendedName>
        <fullName evidence="7">Major facilitator superfamily (MFS) profile domain-containing protein</fullName>
    </recommendedName>
</protein>
<proteinExistence type="predicted"/>
<feature type="transmembrane region" description="Helical" evidence="6">
    <location>
        <begin position="97"/>
        <end position="119"/>
    </location>
</feature>
<organism evidence="8 9">
    <name type="scientific">Sporothrix stenoceras</name>
    <dbReference type="NCBI Taxonomy" id="5173"/>
    <lineage>
        <taxon>Eukaryota</taxon>
        <taxon>Fungi</taxon>
        <taxon>Dikarya</taxon>
        <taxon>Ascomycota</taxon>
        <taxon>Pezizomycotina</taxon>
        <taxon>Sordariomycetes</taxon>
        <taxon>Sordariomycetidae</taxon>
        <taxon>Ophiostomatales</taxon>
        <taxon>Ophiostomataceae</taxon>
        <taxon>Sporothrix</taxon>
    </lineage>
</organism>
<feature type="transmembrane region" description="Helical" evidence="6">
    <location>
        <begin position="358"/>
        <end position="378"/>
    </location>
</feature>
<dbReference type="Gene3D" id="1.20.1250.20">
    <property type="entry name" value="MFS general substrate transporter like domains"/>
    <property type="match status" value="2"/>
</dbReference>
<keyword evidence="5 6" id="KW-0472">Membrane</keyword>
<evidence type="ECO:0000256" key="3">
    <source>
        <dbReference type="ARBA" id="ARBA00022692"/>
    </source>
</evidence>
<feature type="transmembrane region" description="Helical" evidence="6">
    <location>
        <begin position="59"/>
        <end position="77"/>
    </location>
</feature>
<gene>
    <name evidence="8" type="ORF">Sste5346_010206</name>
</gene>
<dbReference type="Pfam" id="PF07690">
    <property type="entry name" value="MFS_1"/>
    <property type="match status" value="1"/>
</dbReference>
<feature type="transmembrane region" description="Helical" evidence="6">
    <location>
        <begin position="189"/>
        <end position="207"/>
    </location>
</feature>
<feature type="transmembrane region" description="Helical" evidence="6">
    <location>
        <begin position="219"/>
        <end position="242"/>
    </location>
</feature>
<dbReference type="PANTHER" id="PTHR43791">
    <property type="entry name" value="PERMEASE-RELATED"/>
    <property type="match status" value="1"/>
</dbReference>
<dbReference type="SUPFAM" id="SSF103473">
    <property type="entry name" value="MFS general substrate transporter"/>
    <property type="match status" value="1"/>
</dbReference>
<feature type="transmembrane region" description="Helical" evidence="6">
    <location>
        <begin position="384"/>
        <end position="405"/>
    </location>
</feature>
<feature type="transmembrane region" description="Helical" evidence="6">
    <location>
        <begin position="126"/>
        <end position="145"/>
    </location>
</feature>
<dbReference type="Proteomes" id="UP001583186">
    <property type="component" value="Unassembled WGS sequence"/>
</dbReference>
<evidence type="ECO:0000259" key="7">
    <source>
        <dbReference type="PROSITE" id="PS50850"/>
    </source>
</evidence>
<feature type="transmembrane region" description="Helical" evidence="6">
    <location>
        <begin position="157"/>
        <end position="177"/>
    </location>
</feature>
<evidence type="ECO:0000256" key="1">
    <source>
        <dbReference type="ARBA" id="ARBA00004141"/>
    </source>
</evidence>
<feature type="transmembrane region" description="Helical" evidence="6">
    <location>
        <begin position="417"/>
        <end position="440"/>
    </location>
</feature>
<feature type="domain" description="Major facilitator superfamily (MFS) profile" evidence="7">
    <location>
        <begin position="59"/>
        <end position="476"/>
    </location>
</feature>
<evidence type="ECO:0000313" key="9">
    <source>
        <dbReference type="Proteomes" id="UP001583186"/>
    </source>
</evidence>
<evidence type="ECO:0000256" key="2">
    <source>
        <dbReference type="ARBA" id="ARBA00022448"/>
    </source>
</evidence>
<evidence type="ECO:0000256" key="4">
    <source>
        <dbReference type="ARBA" id="ARBA00022989"/>
    </source>
</evidence>
<dbReference type="InterPro" id="IPR020846">
    <property type="entry name" value="MFS_dom"/>
</dbReference>
<accession>A0ABR3YHW3</accession>
<keyword evidence="2" id="KW-0813">Transport</keyword>
<reference evidence="8 9" key="1">
    <citation type="journal article" date="2024" name="IMA Fungus">
        <title>IMA Genome - F19 : A genome assembly and annotation guide to empower mycologists, including annotated draft genome sequences of Ceratocystis pirilliformis, Diaporthe australafricana, Fusarium ophioides, Paecilomyces lecythidis, and Sporothrix stenoceras.</title>
        <authorList>
            <person name="Aylward J."/>
            <person name="Wilson A.M."/>
            <person name="Visagie C.M."/>
            <person name="Spraker J."/>
            <person name="Barnes I."/>
            <person name="Buitendag C."/>
            <person name="Ceriani C."/>
            <person name="Del Mar Angel L."/>
            <person name="du Plessis D."/>
            <person name="Fuchs T."/>
            <person name="Gasser K."/>
            <person name="Kramer D."/>
            <person name="Li W."/>
            <person name="Munsamy K."/>
            <person name="Piso A."/>
            <person name="Price J.L."/>
            <person name="Sonnekus B."/>
            <person name="Thomas C."/>
            <person name="van der Nest A."/>
            <person name="van Dijk A."/>
            <person name="van Heerden A."/>
            <person name="van Vuuren N."/>
            <person name="Yilmaz N."/>
            <person name="Duong T.A."/>
            <person name="van der Merwe N.A."/>
            <person name="Wingfield M.J."/>
            <person name="Wingfield B.D."/>
        </authorList>
    </citation>
    <scope>NUCLEOTIDE SEQUENCE [LARGE SCALE GENOMIC DNA]</scope>
    <source>
        <strain evidence="8 9">CMW 5346</strain>
    </source>
</reference>
<feature type="transmembrane region" description="Helical" evidence="6">
    <location>
        <begin position="324"/>
        <end position="346"/>
    </location>
</feature>